<feature type="transmembrane region" description="Helical" evidence="1">
    <location>
        <begin position="6"/>
        <end position="30"/>
    </location>
</feature>
<evidence type="ECO:0000256" key="1">
    <source>
        <dbReference type="SAM" id="Phobius"/>
    </source>
</evidence>
<dbReference type="AlphaFoldDB" id="A0A250IYH6"/>
<organism evidence="2 3">
    <name type="scientific">Cystobacter fuscus</name>
    <dbReference type="NCBI Taxonomy" id="43"/>
    <lineage>
        <taxon>Bacteria</taxon>
        <taxon>Pseudomonadati</taxon>
        <taxon>Myxococcota</taxon>
        <taxon>Myxococcia</taxon>
        <taxon>Myxococcales</taxon>
        <taxon>Cystobacterineae</taxon>
        <taxon>Archangiaceae</taxon>
        <taxon>Cystobacter</taxon>
    </lineage>
</organism>
<name>A0A250IYH6_9BACT</name>
<reference evidence="2 3" key="1">
    <citation type="submission" date="2017-06" db="EMBL/GenBank/DDBJ databases">
        <title>Sequencing and comparative analysis of myxobacterial genomes.</title>
        <authorList>
            <person name="Rupp O."/>
            <person name="Goesmann A."/>
            <person name="Sogaard-Andersen L."/>
        </authorList>
    </citation>
    <scope>NUCLEOTIDE SEQUENCE [LARGE SCALE GENOMIC DNA]</scope>
    <source>
        <strain evidence="2 3">DSM 52655</strain>
    </source>
</reference>
<gene>
    <name evidence="2" type="ORF">CYFUS_001696</name>
</gene>
<dbReference type="RefSeq" id="WP_157758329.1">
    <property type="nucleotide sequence ID" value="NZ_CP022098.1"/>
</dbReference>
<dbReference type="KEGG" id="cfus:CYFUS_001696"/>
<accession>A0A250IYH6</accession>
<keyword evidence="1" id="KW-0812">Transmembrane</keyword>
<evidence type="ECO:0000313" key="3">
    <source>
        <dbReference type="Proteomes" id="UP000217257"/>
    </source>
</evidence>
<proteinExistence type="predicted"/>
<keyword evidence="1" id="KW-1133">Transmembrane helix</keyword>
<keyword evidence="1" id="KW-0472">Membrane</keyword>
<sequence>MSAGRAVGVVAGALLGTAVLAVGVGAGVWLSRYYWGQWEAGNISWLPIIGTNKSPAAIKRWPKATPVER</sequence>
<dbReference type="Proteomes" id="UP000217257">
    <property type="component" value="Chromosome"/>
</dbReference>
<dbReference type="EMBL" id="CP022098">
    <property type="protein sequence ID" value="ATB36282.1"/>
    <property type="molecule type" value="Genomic_DNA"/>
</dbReference>
<protein>
    <submittedName>
        <fullName evidence="2">Uncharacterized protein</fullName>
    </submittedName>
</protein>
<evidence type="ECO:0000313" key="2">
    <source>
        <dbReference type="EMBL" id="ATB36282.1"/>
    </source>
</evidence>